<protein>
    <submittedName>
        <fullName evidence="2">Uncharacterized protein</fullName>
    </submittedName>
</protein>
<organism evidence="2 3">
    <name type="scientific">Ficus carica</name>
    <name type="common">Common fig</name>
    <dbReference type="NCBI Taxonomy" id="3494"/>
    <lineage>
        <taxon>Eukaryota</taxon>
        <taxon>Viridiplantae</taxon>
        <taxon>Streptophyta</taxon>
        <taxon>Embryophyta</taxon>
        <taxon>Tracheophyta</taxon>
        <taxon>Spermatophyta</taxon>
        <taxon>Magnoliopsida</taxon>
        <taxon>eudicotyledons</taxon>
        <taxon>Gunneridae</taxon>
        <taxon>Pentapetalae</taxon>
        <taxon>rosids</taxon>
        <taxon>fabids</taxon>
        <taxon>Rosales</taxon>
        <taxon>Moraceae</taxon>
        <taxon>Ficeae</taxon>
        <taxon>Ficus</taxon>
    </lineage>
</organism>
<evidence type="ECO:0000313" key="2">
    <source>
        <dbReference type="EMBL" id="GMN63641.1"/>
    </source>
</evidence>
<dbReference type="EMBL" id="BTGU01000153">
    <property type="protein sequence ID" value="GMN63591.1"/>
    <property type="molecule type" value="Genomic_DNA"/>
</dbReference>
<dbReference type="Proteomes" id="UP001187192">
    <property type="component" value="Unassembled WGS sequence"/>
</dbReference>
<proteinExistence type="predicted"/>
<reference evidence="2" key="1">
    <citation type="submission" date="2023-07" db="EMBL/GenBank/DDBJ databases">
        <title>draft genome sequence of fig (Ficus carica).</title>
        <authorList>
            <person name="Takahashi T."/>
            <person name="Nishimura K."/>
        </authorList>
    </citation>
    <scope>NUCLEOTIDE SEQUENCE</scope>
</reference>
<gene>
    <name evidence="1" type="ORF">TIFTF001_032661</name>
    <name evidence="2" type="ORF">TIFTF001_032723</name>
</gene>
<accession>A0AA88DXP6</accession>
<evidence type="ECO:0000313" key="3">
    <source>
        <dbReference type="Proteomes" id="UP001187192"/>
    </source>
</evidence>
<dbReference type="EMBL" id="BTGU01000155">
    <property type="protein sequence ID" value="GMN63641.1"/>
    <property type="molecule type" value="Genomic_DNA"/>
</dbReference>
<sequence>MRLYVSPPEDLHNPNWLVVLRHRLLWPAMELAAKGQNEYAARATLIMPEKLRIEIQTFKEIDRIDHLASLHSPCNHQSSC</sequence>
<evidence type="ECO:0000313" key="1">
    <source>
        <dbReference type="EMBL" id="GMN63591.1"/>
    </source>
</evidence>
<keyword evidence="3" id="KW-1185">Reference proteome</keyword>
<dbReference type="AlphaFoldDB" id="A0AA88DXP6"/>
<name>A0AA88DXP6_FICCA</name>
<comment type="caution">
    <text evidence="2">The sequence shown here is derived from an EMBL/GenBank/DDBJ whole genome shotgun (WGS) entry which is preliminary data.</text>
</comment>